<proteinExistence type="predicted"/>
<dbReference type="Pfam" id="PF02954">
    <property type="entry name" value="HTH_8"/>
    <property type="match status" value="1"/>
</dbReference>
<dbReference type="EMBL" id="UINC01004888">
    <property type="protein sequence ID" value="SVA17576.1"/>
    <property type="molecule type" value="Genomic_DNA"/>
</dbReference>
<dbReference type="GO" id="GO:0000160">
    <property type="term" value="P:phosphorelay signal transduction system"/>
    <property type="evidence" value="ECO:0007669"/>
    <property type="project" value="InterPro"/>
</dbReference>
<organism evidence="2">
    <name type="scientific">marine metagenome</name>
    <dbReference type="NCBI Taxonomy" id="408172"/>
    <lineage>
        <taxon>unclassified sequences</taxon>
        <taxon>metagenomes</taxon>
        <taxon>ecological metagenomes</taxon>
    </lineage>
</organism>
<evidence type="ECO:0000313" key="2">
    <source>
        <dbReference type="EMBL" id="SVA17576.1"/>
    </source>
</evidence>
<dbReference type="Gene3D" id="1.10.10.60">
    <property type="entry name" value="Homeodomain-like"/>
    <property type="match status" value="1"/>
</dbReference>
<dbReference type="GO" id="GO:0043565">
    <property type="term" value="F:sequence-specific DNA binding"/>
    <property type="evidence" value="ECO:0007669"/>
    <property type="project" value="InterPro"/>
</dbReference>
<dbReference type="InterPro" id="IPR009057">
    <property type="entry name" value="Homeodomain-like_sf"/>
</dbReference>
<feature type="domain" description="Response regulatory" evidence="1">
    <location>
        <begin position="1"/>
        <end position="63"/>
    </location>
</feature>
<dbReference type="Gene3D" id="3.40.50.2300">
    <property type="match status" value="1"/>
</dbReference>
<dbReference type="InterPro" id="IPR002197">
    <property type="entry name" value="HTH_Fis"/>
</dbReference>
<dbReference type="PROSITE" id="PS50110">
    <property type="entry name" value="RESPONSE_REGULATORY"/>
    <property type="match status" value="1"/>
</dbReference>
<dbReference type="AlphaFoldDB" id="A0A381TNC1"/>
<sequence>MPVQDGMSLLEEWIIDGFDTPIVMMSGHAEPSDIVRALKLGAVDFLKKPLHDFLPIVRNILTPQEQTESSQEVSGIDYSLKLKEARNLFERQYLLHHLSLNDNNIATVAEKAGLERTTLYRKLKDLGIDKK</sequence>
<reference evidence="2" key="1">
    <citation type="submission" date="2018-05" db="EMBL/GenBank/DDBJ databases">
        <authorList>
            <person name="Lanie J.A."/>
            <person name="Ng W.-L."/>
            <person name="Kazmierczak K.M."/>
            <person name="Andrzejewski T.M."/>
            <person name="Davidsen T.M."/>
            <person name="Wayne K.J."/>
            <person name="Tettelin H."/>
            <person name="Glass J.I."/>
            <person name="Rusch D."/>
            <person name="Podicherti R."/>
            <person name="Tsui H.-C.T."/>
            <person name="Winkler M.E."/>
        </authorList>
    </citation>
    <scope>NUCLEOTIDE SEQUENCE</scope>
</reference>
<gene>
    <name evidence="2" type="ORF">METZ01_LOCUS70430</name>
</gene>
<name>A0A381TNC1_9ZZZZ</name>
<accession>A0A381TNC1</accession>
<protein>
    <recommendedName>
        <fullName evidence="1">Response regulatory domain-containing protein</fullName>
    </recommendedName>
</protein>
<dbReference type="SUPFAM" id="SSF46689">
    <property type="entry name" value="Homeodomain-like"/>
    <property type="match status" value="1"/>
</dbReference>
<dbReference type="Pfam" id="PF00072">
    <property type="entry name" value="Response_reg"/>
    <property type="match status" value="1"/>
</dbReference>
<evidence type="ECO:0000259" key="1">
    <source>
        <dbReference type="PROSITE" id="PS50110"/>
    </source>
</evidence>
<dbReference type="InterPro" id="IPR001789">
    <property type="entry name" value="Sig_transdc_resp-reg_receiver"/>
</dbReference>